<dbReference type="GO" id="GO:0045131">
    <property type="term" value="F:pre-mRNA branch point binding"/>
    <property type="evidence" value="ECO:0007669"/>
    <property type="project" value="UniProtKB-UniRule"/>
</dbReference>
<comment type="similarity">
    <text evidence="5">Belongs to the BBP/SF1 family.</text>
</comment>
<evidence type="ECO:0000256" key="2">
    <source>
        <dbReference type="ARBA" id="ARBA00022771"/>
    </source>
</evidence>
<dbReference type="PANTHER" id="PTHR11208">
    <property type="entry name" value="RNA-BINDING PROTEIN RELATED"/>
    <property type="match status" value="1"/>
</dbReference>
<dbReference type="InterPro" id="IPR045071">
    <property type="entry name" value="BBP-like"/>
</dbReference>
<dbReference type="Pfam" id="PF22675">
    <property type="entry name" value="KH-I_KHDC4-BBP"/>
    <property type="match status" value="1"/>
</dbReference>
<keyword evidence="5" id="KW-0508">mRNA splicing</keyword>
<evidence type="ECO:0000256" key="1">
    <source>
        <dbReference type="ARBA" id="ARBA00022723"/>
    </source>
</evidence>
<dbReference type="GO" id="GO:0048024">
    <property type="term" value="P:regulation of mRNA splicing, via spliceosome"/>
    <property type="evidence" value="ECO:0007669"/>
    <property type="project" value="TreeGrafter"/>
</dbReference>
<name>A0A367LB16_9HYPO</name>
<evidence type="ECO:0000313" key="8">
    <source>
        <dbReference type="EMBL" id="RCI11611.1"/>
    </source>
</evidence>
<dbReference type="InterPro" id="IPR004087">
    <property type="entry name" value="KH_dom"/>
</dbReference>
<comment type="function">
    <text evidence="5">Necessary for the splicing of pre-mRNA. Has a role in the recognition of the branch site (5'-UACUAAC-3'), the pyrimidine tract and the 3'-splice site at the 3'-end of introns.</text>
</comment>
<keyword evidence="5" id="KW-0539">Nucleus</keyword>
<gene>
    <name evidence="8" type="ORF">L249_7752</name>
</gene>
<keyword evidence="4" id="KW-0694">RNA-binding</keyword>
<sequence length="261" mass="29035">MTAEQLDAYLMHFRIQEITLKLQTQDYKIPASQSRCPSPEPEYDSSGRRTNTREQRYRKALEDERHALVEAAFKTIPNFRPPRDYHKPTSFTAKVFIPVAEFPSVNFIGQILSPRGNSLKALNKKAEASIVLRGKGSIKEGRGYGQGSRSTTSQHLGEPLHCLILATSPNRLQKAKQLVQDVIDAATTSDNQNKRKRQQLRELAIINGTFRDDENKGLQIALPLQSSSNSQLGAVTCQLDSDLGKEDTIDTEGRPASSSLA</sequence>
<dbReference type="GO" id="GO:0005681">
    <property type="term" value="C:spliceosomal complex"/>
    <property type="evidence" value="ECO:0007669"/>
    <property type="project" value="UniProtKB-KW"/>
</dbReference>
<dbReference type="SUPFAM" id="SSF54791">
    <property type="entry name" value="Eukaryotic type KH-domain (KH-domain type I)"/>
    <property type="match status" value="1"/>
</dbReference>
<dbReference type="EMBL" id="LKCN02000010">
    <property type="protein sequence ID" value="RCI11611.1"/>
    <property type="molecule type" value="Genomic_DNA"/>
</dbReference>
<dbReference type="STRING" id="1330021.A0A367LB16"/>
<feature type="domain" description="K Homology" evidence="7">
    <location>
        <begin position="89"/>
        <end position="184"/>
    </location>
</feature>
<evidence type="ECO:0000256" key="4">
    <source>
        <dbReference type="ARBA" id="ARBA00022884"/>
    </source>
</evidence>
<keyword evidence="3 5" id="KW-0862">Zinc</keyword>
<keyword evidence="1 5" id="KW-0479">Metal-binding</keyword>
<keyword evidence="2 5" id="KW-0863">Zinc-finger</keyword>
<evidence type="ECO:0000256" key="5">
    <source>
        <dbReference type="RuleBase" id="RU367126"/>
    </source>
</evidence>
<dbReference type="InterPro" id="IPR047086">
    <property type="entry name" value="SF1-HH_sf"/>
</dbReference>
<dbReference type="AlphaFoldDB" id="A0A367LB16"/>
<protein>
    <recommendedName>
        <fullName evidence="5">Branchpoint-bridging protein</fullName>
    </recommendedName>
</protein>
<dbReference type="OrthoDB" id="6777263at2759"/>
<evidence type="ECO:0000259" key="7">
    <source>
        <dbReference type="SMART" id="SM00322"/>
    </source>
</evidence>
<dbReference type="PANTHER" id="PTHR11208:SF45">
    <property type="entry name" value="SPLICING FACTOR 1"/>
    <property type="match status" value="1"/>
</dbReference>
<comment type="subcellular location">
    <subcellularLocation>
        <location evidence="5">Nucleus</location>
    </subcellularLocation>
</comment>
<keyword evidence="9" id="KW-1185">Reference proteome</keyword>
<dbReference type="Gene3D" id="3.30.1370.10">
    <property type="entry name" value="K Homology domain, type 1"/>
    <property type="match status" value="1"/>
</dbReference>
<evidence type="ECO:0000256" key="6">
    <source>
        <dbReference type="SAM" id="MobiDB-lite"/>
    </source>
</evidence>
<dbReference type="GO" id="GO:0008270">
    <property type="term" value="F:zinc ion binding"/>
    <property type="evidence" value="ECO:0007669"/>
    <property type="project" value="UniProtKB-UniRule"/>
</dbReference>
<comment type="caution">
    <text evidence="8">The sequence shown here is derived from an EMBL/GenBank/DDBJ whole genome shotgun (WGS) entry which is preliminary data.</text>
</comment>
<dbReference type="InterPro" id="IPR055256">
    <property type="entry name" value="KH_1_KHDC4/BBP-like"/>
</dbReference>
<dbReference type="GO" id="GO:0003729">
    <property type="term" value="F:mRNA binding"/>
    <property type="evidence" value="ECO:0007669"/>
    <property type="project" value="TreeGrafter"/>
</dbReference>
<keyword evidence="5" id="KW-0747">Spliceosome</keyword>
<accession>A0A367LB16</accession>
<feature type="region of interest" description="Disordered" evidence="6">
    <location>
        <begin position="29"/>
        <end position="52"/>
    </location>
</feature>
<dbReference type="GO" id="GO:0000398">
    <property type="term" value="P:mRNA splicing, via spliceosome"/>
    <property type="evidence" value="ECO:0007669"/>
    <property type="project" value="UniProtKB-UniRule"/>
</dbReference>
<keyword evidence="5" id="KW-0507">mRNA processing</keyword>
<dbReference type="Gene3D" id="6.10.140.1790">
    <property type="match status" value="1"/>
</dbReference>
<evidence type="ECO:0000256" key="3">
    <source>
        <dbReference type="ARBA" id="ARBA00022833"/>
    </source>
</evidence>
<organism evidence="8 9">
    <name type="scientific">Ophiocordyceps polyrhachis-furcata BCC 54312</name>
    <dbReference type="NCBI Taxonomy" id="1330021"/>
    <lineage>
        <taxon>Eukaryota</taxon>
        <taxon>Fungi</taxon>
        <taxon>Dikarya</taxon>
        <taxon>Ascomycota</taxon>
        <taxon>Pezizomycotina</taxon>
        <taxon>Sordariomycetes</taxon>
        <taxon>Hypocreomycetidae</taxon>
        <taxon>Hypocreales</taxon>
        <taxon>Ophiocordycipitaceae</taxon>
        <taxon>Ophiocordyceps</taxon>
    </lineage>
</organism>
<reference evidence="8 9" key="1">
    <citation type="journal article" date="2015" name="BMC Genomics">
        <title>Insights from the genome of Ophiocordyceps polyrhachis-furcata to pathogenicity and host specificity in insect fungi.</title>
        <authorList>
            <person name="Wichadakul D."/>
            <person name="Kobmoo N."/>
            <person name="Ingsriswang S."/>
            <person name="Tangphatsornruang S."/>
            <person name="Chantasingh D."/>
            <person name="Luangsa-ard J.J."/>
            <person name="Eurwilaichitr L."/>
        </authorList>
    </citation>
    <scope>NUCLEOTIDE SEQUENCE [LARGE SCALE GENOMIC DNA]</scope>
    <source>
        <strain evidence="8 9">BCC 54312</strain>
    </source>
</reference>
<dbReference type="InterPro" id="IPR032570">
    <property type="entry name" value="SF1-HH"/>
</dbReference>
<dbReference type="SMART" id="SM00322">
    <property type="entry name" value="KH"/>
    <property type="match status" value="1"/>
</dbReference>
<proteinExistence type="inferred from homology"/>
<evidence type="ECO:0000313" key="9">
    <source>
        <dbReference type="Proteomes" id="UP000253664"/>
    </source>
</evidence>
<dbReference type="Proteomes" id="UP000253664">
    <property type="component" value="Unassembled WGS sequence"/>
</dbReference>
<dbReference type="Pfam" id="PF16275">
    <property type="entry name" value="SF1-HH"/>
    <property type="match status" value="1"/>
</dbReference>
<dbReference type="InterPro" id="IPR036612">
    <property type="entry name" value="KH_dom_type_1_sf"/>
</dbReference>